<gene>
    <name evidence="1" type="ORF">NBR_LOCUS13465</name>
</gene>
<keyword evidence="2" id="KW-1185">Reference proteome</keyword>
<evidence type="ECO:0000313" key="3">
    <source>
        <dbReference type="WBParaSite" id="NBR_0001346401-mRNA-1"/>
    </source>
</evidence>
<reference evidence="1 2" key="2">
    <citation type="submission" date="2018-11" db="EMBL/GenBank/DDBJ databases">
        <authorList>
            <consortium name="Pathogen Informatics"/>
        </authorList>
    </citation>
    <scope>NUCLEOTIDE SEQUENCE [LARGE SCALE GENOMIC DNA]</scope>
</reference>
<name>A0A0N4YAN5_NIPBR</name>
<protein>
    <submittedName>
        <fullName evidence="1 3">Uncharacterized protein</fullName>
    </submittedName>
</protein>
<dbReference type="WBParaSite" id="NBR_0001346401-mRNA-1">
    <property type="protein sequence ID" value="NBR_0001346401-mRNA-1"/>
    <property type="gene ID" value="NBR_0001346401"/>
</dbReference>
<accession>A0A0N4YAN5</accession>
<sequence length="98" mass="10831">MGATLRAHTLGQFLNAEPGDVATKKYTPGSTFYEPRHVLSPFQLTTAVLKTNRKGKQDGNPISPVVPTTNHTIAQQQRESNLLCLVEQTFFSKTAQME</sequence>
<evidence type="ECO:0000313" key="2">
    <source>
        <dbReference type="Proteomes" id="UP000271162"/>
    </source>
</evidence>
<evidence type="ECO:0000313" key="1">
    <source>
        <dbReference type="EMBL" id="VDL77054.1"/>
    </source>
</evidence>
<dbReference type="Proteomes" id="UP000271162">
    <property type="component" value="Unassembled WGS sequence"/>
</dbReference>
<dbReference type="EMBL" id="UYSL01021049">
    <property type="protein sequence ID" value="VDL77054.1"/>
    <property type="molecule type" value="Genomic_DNA"/>
</dbReference>
<reference evidence="3" key="1">
    <citation type="submission" date="2017-02" db="UniProtKB">
        <authorList>
            <consortium name="WormBaseParasite"/>
        </authorList>
    </citation>
    <scope>IDENTIFICATION</scope>
</reference>
<organism evidence="3">
    <name type="scientific">Nippostrongylus brasiliensis</name>
    <name type="common">Rat hookworm</name>
    <dbReference type="NCBI Taxonomy" id="27835"/>
    <lineage>
        <taxon>Eukaryota</taxon>
        <taxon>Metazoa</taxon>
        <taxon>Ecdysozoa</taxon>
        <taxon>Nematoda</taxon>
        <taxon>Chromadorea</taxon>
        <taxon>Rhabditida</taxon>
        <taxon>Rhabditina</taxon>
        <taxon>Rhabditomorpha</taxon>
        <taxon>Strongyloidea</taxon>
        <taxon>Heligmosomidae</taxon>
        <taxon>Nippostrongylus</taxon>
    </lineage>
</organism>
<dbReference type="AlphaFoldDB" id="A0A0N4YAN5"/>
<proteinExistence type="predicted"/>